<evidence type="ECO:0000313" key="1">
    <source>
        <dbReference type="EMBL" id="MBK1867531.1"/>
    </source>
</evidence>
<dbReference type="Proteomes" id="UP000616151">
    <property type="component" value="Unassembled WGS sequence"/>
</dbReference>
<proteinExistence type="predicted"/>
<sequence>MDKLSKRERQDRIVTRLNTTVAVRISDLAEEFDVTTETIRRDLDALAERGLLARTYGGAAMRALSDEPGIAARAQTYVAERERIAQTAARLVKSGDVLIIDAGSTTSHLAKVLAQLPIEFRAITNSIGVARLLGQSDTASVLLCPGDLRLTEEGVFGPETLDFLDRYHANLAFIGAGGFTVNEISDADAAGAAVKRKIIARSERVYLLADQTKAGITQFATICALGAIDGLITDARPDEAMVRALGEAQVELSVAEQGKTGIAA</sequence>
<protein>
    <submittedName>
        <fullName evidence="1">DeoR/GlpR transcriptional regulator</fullName>
    </submittedName>
</protein>
<organism evidence="1 2">
    <name type="scientific">Taklimakanibacter albus</name>
    <dbReference type="NCBI Taxonomy" id="2800327"/>
    <lineage>
        <taxon>Bacteria</taxon>
        <taxon>Pseudomonadati</taxon>
        <taxon>Pseudomonadota</taxon>
        <taxon>Alphaproteobacteria</taxon>
        <taxon>Hyphomicrobiales</taxon>
        <taxon>Aestuariivirgaceae</taxon>
        <taxon>Taklimakanibacter</taxon>
    </lineage>
</organism>
<gene>
    <name evidence="1" type="ORF">JHL16_14330</name>
</gene>
<comment type="caution">
    <text evidence="1">The sequence shown here is derived from an EMBL/GenBank/DDBJ whole genome shotgun (WGS) entry which is preliminary data.</text>
</comment>
<keyword evidence="2" id="KW-1185">Reference proteome</keyword>
<dbReference type="EMBL" id="JAENHL010000007">
    <property type="protein sequence ID" value="MBK1867531.1"/>
    <property type="molecule type" value="Genomic_DNA"/>
</dbReference>
<accession>A0ACC5R4V0</accession>
<name>A0ACC5R4V0_9HYPH</name>
<evidence type="ECO:0000313" key="2">
    <source>
        <dbReference type="Proteomes" id="UP000616151"/>
    </source>
</evidence>
<reference evidence="1" key="1">
    <citation type="submission" date="2021-01" db="EMBL/GenBank/DDBJ databases">
        <authorList>
            <person name="Sun Q."/>
        </authorList>
    </citation>
    <scope>NUCLEOTIDE SEQUENCE</scope>
    <source>
        <strain evidence="1">YIM B02566</strain>
    </source>
</reference>